<dbReference type="AlphaFoldDB" id="A0A0F9LD88"/>
<sequence>MKTLTANMGTGELLQLYGYEPYDSTTVGERWKELCSPWTFKNSVELGTLRQIMLHIHQDLCPNDERWEK</sequence>
<comment type="caution">
    <text evidence="1">The sequence shown here is derived from an EMBL/GenBank/DDBJ whole genome shotgun (WGS) entry which is preliminary data.</text>
</comment>
<evidence type="ECO:0000313" key="1">
    <source>
        <dbReference type="EMBL" id="KKM92854.1"/>
    </source>
</evidence>
<dbReference type="EMBL" id="LAZR01006342">
    <property type="protein sequence ID" value="KKM92854.1"/>
    <property type="molecule type" value="Genomic_DNA"/>
</dbReference>
<reference evidence="1" key="1">
    <citation type="journal article" date="2015" name="Nature">
        <title>Complex archaea that bridge the gap between prokaryotes and eukaryotes.</title>
        <authorList>
            <person name="Spang A."/>
            <person name="Saw J.H."/>
            <person name="Jorgensen S.L."/>
            <person name="Zaremba-Niedzwiedzka K."/>
            <person name="Martijn J."/>
            <person name="Lind A.E."/>
            <person name="van Eijk R."/>
            <person name="Schleper C."/>
            <person name="Guy L."/>
            <person name="Ettema T.J."/>
        </authorList>
    </citation>
    <scope>NUCLEOTIDE SEQUENCE</scope>
</reference>
<proteinExistence type="predicted"/>
<protein>
    <submittedName>
        <fullName evidence="1">Uncharacterized protein</fullName>
    </submittedName>
</protein>
<name>A0A0F9LD88_9ZZZZ</name>
<organism evidence="1">
    <name type="scientific">marine sediment metagenome</name>
    <dbReference type="NCBI Taxonomy" id="412755"/>
    <lineage>
        <taxon>unclassified sequences</taxon>
        <taxon>metagenomes</taxon>
        <taxon>ecological metagenomes</taxon>
    </lineage>
</organism>
<gene>
    <name evidence="1" type="ORF">LCGC14_1214260</name>
</gene>
<accession>A0A0F9LD88</accession>